<name>A0A6H1UEV3_9GAMM</name>
<accession>A0A6H1UEV3</accession>
<keyword evidence="2" id="KW-1185">Reference proteome</keyword>
<dbReference type="InterPro" id="IPR009776">
    <property type="entry name" value="Spore_0_M"/>
</dbReference>
<dbReference type="Proteomes" id="UP000501602">
    <property type="component" value="Chromosome"/>
</dbReference>
<evidence type="ECO:0000313" key="1">
    <source>
        <dbReference type="EMBL" id="QIZ77159.1"/>
    </source>
</evidence>
<dbReference type="AlphaFoldDB" id="A0A6H1UEV3"/>
<dbReference type="RefSeq" id="WP_168660420.1">
    <property type="nucleotide sequence ID" value="NZ_CP051180.1"/>
</dbReference>
<organism evidence="1 2">
    <name type="scientific">Ferrimonas lipolytica</name>
    <dbReference type="NCBI Taxonomy" id="2724191"/>
    <lineage>
        <taxon>Bacteria</taxon>
        <taxon>Pseudomonadati</taxon>
        <taxon>Pseudomonadota</taxon>
        <taxon>Gammaproteobacteria</taxon>
        <taxon>Alteromonadales</taxon>
        <taxon>Ferrimonadaceae</taxon>
        <taxon>Ferrimonas</taxon>
    </lineage>
</organism>
<dbReference type="EMBL" id="CP051180">
    <property type="protein sequence ID" value="QIZ77159.1"/>
    <property type="molecule type" value="Genomic_DNA"/>
</dbReference>
<dbReference type="PANTHER" id="PTHR40053:SF1">
    <property type="entry name" value="SPORULATION-CONTROL PROTEIN SPO0M"/>
    <property type="match status" value="1"/>
</dbReference>
<dbReference type="PANTHER" id="PTHR40053">
    <property type="entry name" value="SPORULATION-CONTROL PROTEIN SPO0M"/>
    <property type="match status" value="1"/>
</dbReference>
<reference evidence="1 2" key="1">
    <citation type="submission" date="2020-04" db="EMBL/GenBank/DDBJ databases">
        <title>Ferrimonas sp. S7 isolated from sea water.</title>
        <authorList>
            <person name="Bae S.S."/>
            <person name="Baek K."/>
        </authorList>
    </citation>
    <scope>NUCLEOTIDE SEQUENCE [LARGE SCALE GENOMIC DNA]</scope>
    <source>
        <strain evidence="1 2">S7</strain>
    </source>
</reference>
<protein>
    <submittedName>
        <fullName evidence="1">Sporulation protein</fullName>
    </submittedName>
</protein>
<dbReference type="Pfam" id="PF07070">
    <property type="entry name" value="Spo0M"/>
    <property type="match status" value="1"/>
</dbReference>
<sequence>MSWIGRVMSTIGFNGIRVDTLLEQEQHHPGETLHAQVKIDGGRNDSRIDAIKFSVWTQATNQTPVQIAHCTLAEQLTIAANSELFIPVKLALPSFTPLSVGGVKTWLQTELDVPMAPDPQDTDAIEIVAIEQQQQVFAAMSELCFTLTHTELEPLPQQSRYQVPFLQQFYFESGKDCNYAGILQLAWEPDRNGVELLVTQQMPLGQNLNHRLDIREPVQPRLVAQLNQLLEANPAV</sequence>
<dbReference type="KEGG" id="fes:HER31_09890"/>
<proteinExistence type="predicted"/>
<gene>
    <name evidence="1" type="ORF">HER31_09890</name>
</gene>
<evidence type="ECO:0000313" key="2">
    <source>
        <dbReference type="Proteomes" id="UP000501602"/>
    </source>
</evidence>